<keyword evidence="1" id="KW-0812">Transmembrane</keyword>
<keyword evidence="1" id="KW-1133">Transmembrane helix</keyword>
<comment type="caution">
    <text evidence="2">The sequence shown here is derived from an EMBL/GenBank/DDBJ whole genome shotgun (WGS) entry which is preliminary data.</text>
</comment>
<protein>
    <submittedName>
        <fullName evidence="2">Uncharacterized protein</fullName>
    </submittedName>
</protein>
<keyword evidence="1" id="KW-0472">Membrane</keyword>
<accession>A0A1F6CJZ9</accession>
<proteinExistence type="predicted"/>
<dbReference type="STRING" id="1798482.A2763_01905"/>
<evidence type="ECO:0000256" key="1">
    <source>
        <dbReference type="SAM" id="Phobius"/>
    </source>
</evidence>
<evidence type="ECO:0000313" key="2">
    <source>
        <dbReference type="EMBL" id="OGG49549.1"/>
    </source>
</evidence>
<reference evidence="2 3" key="1">
    <citation type="journal article" date="2016" name="Nat. Commun.">
        <title>Thousands of microbial genomes shed light on interconnected biogeochemical processes in an aquifer system.</title>
        <authorList>
            <person name="Anantharaman K."/>
            <person name="Brown C.T."/>
            <person name="Hug L.A."/>
            <person name="Sharon I."/>
            <person name="Castelle C.J."/>
            <person name="Probst A.J."/>
            <person name="Thomas B.C."/>
            <person name="Singh A."/>
            <person name="Wilkins M.J."/>
            <person name="Karaoz U."/>
            <person name="Brodie E.L."/>
            <person name="Williams K.H."/>
            <person name="Hubbard S.S."/>
            <person name="Banfield J.F."/>
        </authorList>
    </citation>
    <scope>NUCLEOTIDE SEQUENCE [LARGE SCALE GENOMIC DNA]</scope>
</reference>
<gene>
    <name evidence="2" type="ORF">A2763_01905</name>
</gene>
<name>A0A1F6CJZ9_9BACT</name>
<sequence>MSWASRRRVAYATGVIVFFAVLFGVPLSYWYFTLPETCIDGIQNQDETGVDKGGICPVLDESALQPHASLWARSFRVRDGSYNAAAYIQNPNQNAGVAVAHYRFGLYDAQNILIAEREGSMFIMPGSITPVLESRIDAGNRIVGRTYFEFMEPLKWERMKNNALPLAVTNKEITNTFAAPRLTAIARNSSVAPIADISFVAVIFDPAGNAFAASATTLSRLGADESSEIVFTWPDPFAIQSGRIDIIPLVAPTVVPVAQH</sequence>
<feature type="transmembrane region" description="Helical" evidence="1">
    <location>
        <begin position="9"/>
        <end position="32"/>
    </location>
</feature>
<organism evidence="2 3">
    <name type="scientific">Candidatus Kaiserbacteria bacterium RIFCSPHIGHO2_01_FULL_54_36</name>
    <dbReference type="NCBI Taxonomy" id="1798482"/>
    <lineage>
        <taxon>Bacteria</taxon>
        <taxon>Candidatus Kaiseribacteriota</taxon>
    </lineage>
</organism>
<evidence type="ECO:0000313" key="3">
    <source>
        <dbReference type="Proteomes" id="UP000178370"/>
    </source>
</evidence>
<dbReference type="Proteomes" id="UP000178370">
    <property type="component" value="Unassembled WGS sequence"/>
</dbReference>
<dbReference type="AlphaFoldDB" id="A0A1F6CJZ9"/>
<dbReference type="EMBL" id="MFKV01000029">
    <property type="protein sequence ID" value="OGG49549.1"/>
    <property type="molecule type" value="Genomic_DNA"/>
</dbReference>